<sequence length="2911" mass="312633">MIRKRWSSRLAGLLILALLLQSVPLGGGGIAAYAEEPDRGPWQPDETTSVTLSTYGPSVTSATYGNDHLIDYAWERTGGVFNPPARQFAAMVYDETFKNIVLFGGEGNSGLLNDTWIWTGSDINSWEEVDLAVLPGKRKQAAMAFDPVSNSVILFGGQGQSGLLGDTWKWNGSVWTQVAGLPQSPSPRAGAQMASDGRNLILFGGYTLSGSTKVPNRETWLWDGASWANVTPADPGDSPPGAYNGQMSFNGQTAVLYGGITGTKTESGHTIKDSSPDLWIWNADTQTWSSTPGPLPFGRWDHAMAYDGRRTVFFSGARDYIHATTNSVEVDLKMPSSMYPFPRTGLAYGWNNGRWEEYPQFGASNGAFMDDVGYPGQLQLWPNITPFPITGASMAFDGTQFIVFGGHRDYVNVYKKHQSQMPQGESPLDHTVPPGLMNETWAFGYTPPSAPVIEMVDVPILNFDPEHINDTVSIITEIQSTGGRPISSRGVEYRPYTEEGSEEEWISVPYTETNPQGTGSFTVILTGLEWHRKYEARGFAVNEIGTSYTEVKPFELKDDPYILPPEVRFDRVGATYVHVKDRKRIVAVGEGMTNLLRKPLNEIHFHLKNGAAKHPLDYSILNGRQLELTWAEDLPPGKYDVVLEHDFYNKEINKDTSEKYTFPEGLQLIATDFYKPRDFAWVDVPSTSSANELGALRLQGPFTETPQAPNVYELNDVSEVVTINNTVMFKGSRLVVDKSNSAQAVITGEGRLYVNTGGEGANASYTLFDGSFELTSDDFSVASSGGKAADYLGIDMPFKPAKMTFAKDGVKLAGSLELGFAVGNQKIAQSIAVDDLQYRYGRFELVGNYSLDRSFKVGPIDVSDTSFVIDSRYPMVNVKGKGKLTGTAGDFDLRMKLKQGRLDEIGFSMFNRSTLGSTGLQIDYLYGTVDKLAGKTQFPQRLPVSGSVTDVLVPQLKHPTANYKFNLLGTDEIAVQLTPYGFDATGIEYYYWLPVKNMSLQAVVNPAIAGISGFSKPGFLASGDLNAFDTIKGKIAAYSFNKKGYDGVVKATVYVPKGIPRIGGATVRDVVLSVNDKQIIGMLQHNGIHARVSYTFSNNTILFEVEAEPPKKSWWQKGLDFVGNLYNKIDDFFEKTAPLGDILEELIGAAEPGELPDFRLAAGDDWAKSFDFARFNAVADLTAASGKMEKVYEMTPVSGIVQPEDAAERSAKARIADGQLTSVEQALPMAVQSAAAGQTSSAFRSDRAYEALIVLTGDQRSASLKVSAVDNPKVESATKAETVYDAGSDLTFMRVSLRKGIWKLTAGADSRIRVHELLFANRSLTLDQLAQVWTQTAERQVTSLLVEERGLHALRVDEAPAEMILYKPDGRPYHLETSSSEPGWNSFTDADGHRHLLLDAAETGTWLIVAHTSPQAHLSRVPEQATADQLQQWVQSGAYPTTFELNSWSSGQAIVEIYGADEHTKLYTPAGDLYALQPDSTASGMNAIYDEAQRKMTVWIDGVELKGQWKAVGSRFTSILAYQLNRKFKSIKPLMNEGRYSKYFDVLEKGDYMLSVSGGSADTVILKPDGSRYTLDFADPNGNAYVQPAADRVPDGAAGGDPLEQTQVATPYPAEDGRDMLYVSLLDAPAGRWLVQNGTRAEVDIQKLIPVPEVQVSVAAVADNRIRATWSTANAAPGTEVALMLTGGKEDYIGDALAEALPASGMILIDIPDEVLPGTYYLSASATSEGEAPAYGVAESTVEVKSAYALAAPTQLELLSTGNGEISLSFKSVSGQADKYRVWIGEGAGSQPVTPVMEIEPQAGATQQAVISGLPTNADYTVAVSAIGQSAGRVALSPMSASVAATLPNPQPAALAVSLDAGGSPDAVTTETVQAYDGSDRVLFHTAAGQALLNVEADQTTAVNLTIDGQPLGSSAPLPAGGVHAFDLNALLNVGTLEEREYKLLIEAVNERGDRSFETRSLFVDRTGPLLIVSGKDDTGAPISLNGSVDSAGKLLLAGQTDIGARLVISGTTVPLDDDGRFVYYAPLDWSGGADRIPMTIVASDAAGNTTEYGFEVLKDSDGTWEDFPGDLAALTVGGATLDAAYQFGKLSYEAKADSNRVRVFSAPMVGTSTVTIDGQPLPAGGYVEVSVPDAGRTVQIRVQPAGGGSQKLYTLQISGGSSVAQLSDLTLKSQAGDTIAAAPFAGTEETYEVYAGHTVEGVTLTPIALRAGSTITVGGHAVQNGQASSQIDLQVGENRIPVIVTSSDGAQTRTYQVVVWREGSGDAELRQLGIQTSGAAVTPSFAPEIADYQVYVPEETAVFTLLPVAHPDAAVRVNGQLLTGSAAALPYDGDSLTAQIEVSAQDGGTRDYTLYVLRQKGSPEAPPLLSALEASARIDGSFTPFKLSYGTKQSVSQSSVAITAIAGDPQATVTVMGKTLQGGGSFTAGLALGQNTINIRVESPDQKVSQTYSIDVTRVSSGSGPTEIVRQSNVTGGTGDWTVQIPIVRTIETDGSVIDTVRLDADKTRTILEEARKSENSVARIQVTDLPDDPADERQVRLSAAALTLLADHDLSLQIELPEGVIDLRTDTLKRLGEQGREAYFRIVPIVKSSEREQVDARVLKAEPVQQAANGRPVSVAGRPVKIETNYSGYRTELLLRVDGLRLPADEAAAGRSSSDLAVYIEHSDGEKKLVQGEIRDDRGMAGIAFDVEKFSTFAIVRIGSVDAAEITLKPYLAGYPDGSFRPAQSIKRSEFATILHRLGWGSAEAVGPTSGYKDVTTAHWAAEAIASMQRAGLMLGDNKGLFRPEAAVTRAEMASIVARRLPSGASNQLADVPADAQGHWAASAIGKALQAGILQGYPDGTFRPDRSLTRAEAVRVLNRLLERPTSDVLTSSWPDVPLNHWAVRDIESASGTVTVSEGGSVSVDR</sequence>
<feature type="domain" description="Fibronectin type-III" evidence="1">
    <location>
        <begin position="447"/>
        <end position="559"/>
    </location>
</feature>
<name>A0ABV9FCC3_9BACL</name>
<dbReference type="CDD" id="cd00063">
    <property type="entry name" value="FN3"/>
    <property type="match status" value="1"/>
</dbReference>
<feature type="domain" description="SLH" evidence="2">
    <location>
        <begin position="2687"/>
        <end position="2753"/>
    </location>
</feature>
<dbReference type="SUPFAM" id="SSF117281">
    <property type="entry name" value="Kelch motif"/>
    <property type="match status" value="1"/>
</dbReference>
<dbReference type="InterPro" id="IPR013783">
    <property type="entry name" value="Ig-like_fold"/>
</dbReference>
<dbReference type="SUPFAM" id="SSF49265">
    <property type="entry name" value="Fibronectin type III"/>
    <property type="match status" value="1"/>
</dbReference>
<dbReference type="EMBL" id="JBHSEP010000006">
    <property type="protein sequence ID" value="MFC4598673.1"/>
    <property type="molecule type" value="Genomic_DNA"/>
</dbReference>
<dbReference type="SMART" id="SM00060">
    <property type="entry name" value="FN3"/>
    <property type="match status" value="2"/>
</dbReference>
<accession>A0ABV9FCC3</accession>
<dbReference type="InterPro" id="IPR051465">
    <property type="entry name" value="Cell_Envelope_Struct_Comp"/>
</dbReference>
<feature type="domain" description="Fibronectin type-III" evidence="1">
    <location>
        <begin position="1752"/>
        <end position="1850"/>
    </location>
</feature>
<dbReference type="InterPro" id="IPR003961">
    <property type="entry name" value="FN3_dom"/>
</dbReference>
<dbReference type="InterPro" id="IPR015915">
    <property type="entry name" value="Kelch-typ_b-propeller"/>
</dbReference>
<dbReference type="Proteomes" id="UP001596028">
    <property type="component" value="Unassembled WGS sequence"/>
</dbReference>
<dbReference type="Gene3D" id="2.60.40.10">
    <property type="entry name" value="Immunoglobulins"/>
    <property type="match status" value="1"/>
</dbReference>
<proteinExistence type="predicted"/>
<evidence type="ECO:0000259" key="2">
    <source>
        <dbReference type="PROSITE" id="PS51272"/>
    </source>
</evidence>
<organism evidence="3 4">
    <name type="scientific">Cohnella hongkongensis</name>
    <dbReference type="NCBI Taxonomy" id="178337"/>
    <lineage>
        <taxon>Bacteria</taxon>
        <taxon>Bacillati</taxon>
        <taxon>Bacillota</taxon>
        <taxon>Bacilli</taxon>
        <taxon>Bacillales</taxon>
        <taxon>Paenibacillaceae</taxon>
        <taxon>Cohnella</taxon>
    </lineage>
</organism>
<dbReference type="PANTHER" id="PTHR43308:SF5">
    <property type="entry name" value="S-LAYER PROTEIN _ PEPTIDOGLYCAN ENDO-BETA-N-ACETYLGLUCOSAMINIDASE"/>
    <property type="match status" value="1"/>
</dbReference>
<keyword evidence="4" id="KW-1185">Reference proteome</keyword>
<feature type="domain" description="SLH" evidence="2">
    <location>
        <begin position="2814"/>
        <end position="2877"/>
    </location>
</feature>
<dbReference type="Pfam" id="PF24681">
    <property type="entry name" value="Kelch_KLHDC2_KLHL20_DRC7"/>
    <property type="match status" value="1"/>
</dbReference>
<dbReference type="Pfam" id="PF12733">
    <property type="entry name" value="Cadherin-like"/>
    <property type="match status" value="3"/>
</dbReference>
<dbReference type="PROSITE" id="PS51272">
    <property type="entry name" value="SLH"/>
    <property type="match status" value="3"/>
</dbReference>
<evidence type="ECO:0000313" key="4">
    <source>
        <dbReference type="Proteomes" id="UP001596028"/>
    </source>
</evidence>
<reference evidence="4" key="1">
    <citation type="journal article" date="2019" name="Int. J. Syst. Evol. Microbiol.">
        <title>The Global Catalogue of Microorganisms (GCM) 10K type strain sequencing project: providing services to taxonomists for standard genome sequencing and annotation.</title>
        <authorList>
            <consortium name="The Broad Institute Genomics Platform"/>
            <consortium name="The Broad Institute Genome Sequencing Center for Infectious Disease"/>
            <person name="Wu L."/>
            <person name="Ma J."/>
        </authorList>
    </citation>
    <scope>NUCLEOTIDE SEQUENCE [LARGE SCALE GENOMIC DNA]</scope>
    <source>
        <strain evidence="4">CCUG 49571</strain>
    </source>
</reference>
<protein>
    <submittedName>
        <fullName evidence="3">Cadherin-like beta sandwich domain-containing protein</fullName>
    </submittedName>
</protein>
<dbReference type="InterPro" id="IPR001119">
    <property type="entry name" value="SLH_dom"/>
</dbReference>
<feature type="domain" description="SLH" evidence="2">
    <location>
        <begin position="2754"/>
        <end position="2813"/>
    </location>
</feature>
<gene>
    <name evidence="3" type="ORF">ACFO3S_10540</name>
</gene>
<dbReference type="PROSITE" id="PS50853">
    <property type="entry name" value="FN3"/>
    <property type="match status" value="2"/>
</dbReference>
<dbReference type="PANTHER" id="PTHR43308">
    <property type="entry name" value="OUTER MEMBRANE PROTEIN ALPHA-RELATED"/>
    <property type="match status" value="1"/>
</dbReference>
<dbReference type="Gene3D" id="2.120.10.80">
    <property type="entry name" value="Kelch-type beta propeller"/>
    <property type="match status" value="2"/>
</dbReference>
<dbReference type="InterPro" id="IPR036116">
    <property type="entry name" value="FN3_sf"/>
</dbReference>
<dbReference type="InterPro" id="IPR025883">
    <property type="entry name" value="Cadherin-like_domain"/>
</dbReference>
<evidence type="ECO:0000259" key="1">
    <source>
        <dbReference type="PROSITE" id="PS50853"/>
    </source>
</evidence>
<evidence type="ECO:0000313" key="3">
    <source>
        <dbReference type="EMBL" id="MFC4598673.1"/>
    </source>
</evidence>
<dbReference type="RefSeq" id="WP_378095171.1">
    <property type="nucleotide sequence ID" value="NZ_JBHSEP010000006.1"/>
</dbReference>
<dbReference type="Pfam" id="PF00395">
    <property type="entry name" value="SLH"/>
    <property type="match status" value="3"/>
</dbReference>
<comment type="caution">
    <text evidence="3">The sequence shown here is derived from an EMBL/GenBank/DDBJ whole genome shotgun (WGS) entry which is preliminary data.</text>
</comment>